<proteinExistence type="predicted"/>
<protein>
    <submittedName>
        <fullName evidence="1">Uncharacterized protein</fullName>
    </submittedName>
</protein>
<evidence type="ECO:0000313" key="2">
    <source>
        <dbReference type="Proteomes" id="UP000663860"/>
    </source>
</evidence>
<accession>A0A814Y1L1</accession>
<gene>
    <name evidence="1" type="ORF">IZO911_LOCUS29836</name>
</gene>
<name>A0A814Y1L1_9BILA</name>
<dbReference type="AlphaFoldDB" id="A0A814Y1L1"/>
<sequence>MCELFTEIIYIPGFCSETNHDPLNYPSIMNIKKLLALSFHYGYLTRESINDIRTKHFSKILTIPIQNPLTLQATLQKLFDTLNQYIDELEIKYQQNPVSLALLSTRKIRQSMIQVNQRNTEQLHLNTHLKNTLLTSK</sequence>
<reference evidence="1" key="1">
    <citation type="submission" date="2021-02" db="EMBL/GenBank/DDBJ databases">
        <authorList>
            <person name="Nowell W R."/>
        </authorList>
    </citation>
    <scope>NUCLEOTIDE SEQUENCE</scope>
</reference>
<dbReference type="Proteomes" id="UP000663860">
    <property type="component" value="Unassembled WGS sequence"/>
</dbReference>
<organism evidence="1 2">
    <name type="scientific">Adineta steineri</name>
    <dbReference type="NCBI Taxonomy" id="433720"/>
    <lineage>
        <taxon>Eukaryota</taxon>
        <taxon>Metazoa</taxon>
        <taxon>Spiralia</taxon>
        <taxon>Gnathifera</taxon>
        <taxon>Rotifera</taxon>
        <taxon>Eurotatoria</taxon>
        <taxon>Bdelloidea</taxon>
        <taxon>Adinetida</taxon>
        <taxon>Adinetidae</taxon>
        <taxon>Adineta</taxon>
    </lineage>
</organism>
<evidence type="ECO:0000313" key="1">
    <source>
        <dbReference type="EMBL" id="CAF1223374.1"/>
    </source>
</evidence>
<dbReference type="EMBL" id="CAJNOE010000453">
    <property type="protein sequence ID" value="CAF1223374.1"/>
    <property type="molecule type" value="Genomic_DNA"/>
</dbReference>
<comment type="caution">
    <text evidence="1">The sequence shown here is derived from an EMBL/GenBank/DDBJ whole genome shotgun (WGS) entry which is preliminary data.</text>
</comment>